<feature type="domain" description="FAD/NAD(P)-binding" evidence="1">
    <location>
        <begin position="5"/>
        <end position="39"/>
    </location>
</feature>
<protein>
    <recommendedName>
        <fullName evidence="1">FAD/NAD(P)-binding domain-containing protein</fullName>
    </recommendedName>
</protein>
<gene>
    <name evidence="2" type="ORF">AYR63_13005</name>
</gene>
<dbReference type="InterPro" id="IPR036188">
    <property type="entry name" value="FAD/NAD-bd_sf"/>
</dbReference>
<sequence length="61" mass="6526">MTKIDVIVIGGGVGGTTVANGLAAKGREVAIVEERDWVAPRSTVAVLPRKPCWRLLKRIIS</sequence>
<reference evidence="2 3" key="1">
    <citation type="submission" date="2016-03" db="EMBL/GenBank/DDBJ databases">
        <title>Pediococcus and Lactobacillus from brewery environment - whole genome sequencing and assembly.</title>
        <authorList>
            <person name="Behr J."/>
            <person name="Geissler A.J."/>
            <person name="Vogel R.F."/>
        </authorList>
    </citation>
    <scope>NUCLEOTIDE SEQUENCE [LARGE SCALE GENOMIC DNA]</scope>
    <source>
        <strain evidence="2 3">TMW 1.1995</strain>
    </source>
</reference>
<dbReference type="InterPro" id="IPR023753">
    <property type="entry name" value="FAD/NAD-binding_dom"/>
</dbReference>
<evidence type="ECO:0000259" key="1">
    <source>
        <dbReference type="Pfam" id="PF07992"/>
    </source>
</evidence>
<dbReference type="Pfam" id="PF07992">
    <property type="entry name" value="Pyr_redox_2"/>
    <property type="match status" value="1"/>
</dbReference>
<dbReference type="Gene3D" id="3.50.50.60">
    <property type="entry name" value="FAD/NAD(P)-binding domain"/>
    <property type="match status" value="1"/>
</dbReference>
<dbReference type="SUPFAM" id="SSF51905">
    <property type="entry name" value="FAD/NAD(P)-binding domain"/>
    <property type="match status" value="1"/>
</dbReference>
<proteinExistence type="predicted"/>
<organism evidence="2 3">
    <name type="scientific">Secundilactobacillus paracollinoides</name>
    <dbReference type="NCBI Taxonomy" id="240427"/>
    <lineage>
        <taxon>Bacteria</taxon>
        <taxon>Bacillati</taxon>
        <taxon>Bacillota</taxon>
        <taxon>Bacilli</taxon>
        <taxon>Lactobacillales</taxon>
        <taxon>Lactobacillaceae</taxon>
        <taxon>Secundilactobacillus</taxon>
    </lineage>
</organism>
<dbReference type="RefSeq" id="WP_083215551.1">
    <property type="nucleotide sequence ID" value="NZ_CP014912.1"/>
</dbReference>
<dbReference type="AlphaFoldDB" id="A0A1B2J0Z8"/>
<evidence type="ECO:0000313" key="2">
    <source>
        <dbReference type="EMBL" id="ANZ67967.1"/>
    </source>
</evidence>
<dbReference type="Proteomes" id="UP000093267">
    <property type="component" value="Chromosome"/>
</dbReference>
<keyword evidence="3" id="KW-1185">Reference proteome</keyword>
<dbReference type="GO" id="GO:0016491">
    <property type="term" value="F:oxidoreductase activity"/>
    <property type="evidence" value="ECO:0007669"/>
    <property type="project" value="InterPro"/>
</dbReference>
<evidence type="ECO:0000313" key="3">
    <source>
        <dbReference type="Proteomes" id="UP000093267"/>
    </source>
</evidence>
<dbReference type="EMBL" id="CP014924">
    <property type="protein sequence ID" value="ANZ67967.1"/>
    <property type="molecule type" value="Genomic_DNA"/>
</dbReference>
<accession>A0A1B2J0Z8</accession>
<name>A0A1B2J0Z8_9LACO</name>